<name>A0ABU8HIV4_9BACI</name>
<dbReference type="Proteomes" id="UP001312865">
    <property type="component" value="Unassembled WGS sequence"/>
</dbReference>
<protein>
    <submittedName>
        <fullName evidence="2">DUF4097 family beta strand repeat-containing protein</fullName>
    </submittedName>
</protein>
<proteinExistence type="predicted"/>
<dbReference type="PANTHER" id="PTHR34094:SF1">
    <property type="entry name" value="PROTEIN FAM185A"/>
    <property type="match status" value="1"/>
</dbReference>
<dbReference type="EMBL" id="JBBAXC010000018">
    <property type="protein sequence ID" value="MEI5909019.1"/>
    <property type="molecule type" value="Genomic_DNA"/>
</dbReference>
<dbReference type="Pfam" id="PF13349">
    <property type="entry name" value="DUF4097"/>
    <property type="match status" value="1"/>
</dbReference>
<dbReference type="InterPro" id="IPR025164">
    <property type="entry name" value="Toastrack_DUF4097"/>
</dbReference>
<evidence type="ECO:0000313" key="2">
    <source>
        <dbReference type="EMBL" id="MEI5909019.1"/>
    </source>
</evidence>
<evidence type="ECO:0000259" key="1">
    <source>
        <dbReference type="Pfam" id="PF13349"/>
    </source>
</evidence>
<sequence length="295" mass="31891">MALKDLFSFKTVPFEEVATVEGENLRKIMIEGNSSDIDVIPGETDSIEIKLSGEISEKLVDSVSLKASRVNDTLMIEVKRKHSTFQFGVTIQSLSLEVQVPQRMYESLFIYTASGDISVHGIEAKDVECKASSGDIKLKSVNQPDYIKLSSSSGDILLADAKAKKLKLKSSSGSIVTRKANWASSTITSSSGEIDVDSFTGQLRADSSSGDIQIYSESLSGDLDVESSSGSVNIEFLEEPQSVFLDYKASSGEGDVQLIGMDFEEKKESKIVGTKGEGQYSIKVRTSSGDFSLKA</sequence>
<keyword evidence="3" id="KW-1185">Reference proteome</keyword>
<organism evidence="2 3">
    <name type="scientific">Bacillus spongiae</name>
    <dbReference type="NCBI Taxonomy" id="2683610"/>
    <lineage>
        <taxon>Bacteria</taxon>
        <taxon>Bacillati</taxon>
        <taxon>Bacillota</taxon>
        <taxon>Bacilli</taxon>
        <taxon>Bacillales</taxon>
        <taxon>Bacillaceae</taxon>
        <taxon>Bacillus</taxon>
    </lineage>
</organism>
<dbReference type="RefSeq" id="WP_336588463.1">
    <property type="nucleotide sequence ID" value="NZ_JBBAXC010000018.1"/>
</dbReference>
<evidence type="ECO:0000313" key="3">
    <source>
        <dbReference type="Proteomes" id="UP001312865"/>
    </source>
</evidence>
<reference evidence="2 3" key="1">
    <citation type="journal article" date="2018" name="J. Microbiol.">
        <title>Bacillus spongiae sp. nov., isolated from sponge of Jeju Island.</title>
        <authorList>
            <person name="Lee G.E."/>
            <person name="Im W.T."/>
            <person name="Park J.S."/>
        </authorList>
    </citation>
    <scope>NUCLEOTIDE SEQUENCE [LARGE SCALE GENOMIC DNA]</scope>
    <source>
        <strain evidence="2 3">135PIL107-10</strain>
    </source>
</reference>
<gene>
    <name evidence="2" type="ORF">WAK64_18375</name>
</gene>
<accession>A0ABU8HIV4</accession>
<comment type="caution">
    <text evidence="2">The sequence shown here is derived from an EMBL/GenBank/DDBJ whole genome shotgun (WGS) entry which is preliminary data.</text>
</comment>
<feature type="domain" description="DUF4097" evidence="1">
    <location>
        <begin position="147"/>
        <end position="293"/>
    </location>
</feature>
<dbReference type="PANTHER" id="PTHR34094">
    <property type="match status" value="1"/>
</dbReference>
<dbReference type="Gene3D" id="2.160.20.120">
    <property type="match status" value="1"/>
</dbReference>